<dbReference type="PATRIC" id="fig|913075.3.peg.692"/>
<feature type="region of interest" description="Disordered" evidence="1">
    <location>
        <begin position="51"/>
        <end position="76"/>
    </location>
</feature>
<dbReference type="Proteomes" id="UP000003532">
    <property type="component" value="Unassembled WGS sequence"/>
</dbReference>
<reference evidence="2 3" key="1">
    <citation type="journal article" date="2011" name="BMC Genomics">
        <title>Genome sequencing reveals diversification of virulence factor content and possible host adaptation in distinct subpopulations of Salmonella enterica.</title>
        <authorList>
            <person name="den Bakker H.C."/>
            <person name="Moreno Switt A.I."/>
            <person name="Govoni G."/>
            <person name="Cummings C.A."/>
            <person name="Ranieri M.L."/>
            <person name="Degoricija L."/>
            <person name="Hoelzer K."/>
            <person name="Rodriguez-Rivera L.D."/>
            <person name="Brown S."/>
            <person name="Bolchacova E."/>
            <person name="Furtado M.R."/>
            <person name="Wiedmann M."/>
        </authorList>
    </citation>
    <scope>NUCLEOTIDE SEQUENCE [LARGE SCALE GENOMIC DNA]</scope>
    <source>
        <strain evidence="2 3">R8-3668</strain>
    </source>
</reference>
<organism evidence="2 3">
    <name type="scientific">Salmonella enterica subsp. enterica serovar Inverness str. R8-3668</name>
    <dbReference type="NCBI Taxonomy" id="913075"/>
    <lineage>
        <taxon>Bacteria</taxon>
        <taxon>Pseudomonadati</taxon>
        <taxon>Pseudomonadota</taxon>
        <taxon>Gammaproteobacteria</taxon>
        <taxon>Enterobacterales</taxon>
        <taxon>Enterobacteriaceae</taxon>
        <taxon>Salmonella</taxon>
    </lineage>
</organism>
<comment type="caution">
    <text evidence="2">The sequence shown here is derived from an EMBL/GenBank/DDBJ whole genome shotgun (WGS) entry which is preliminary data.</text>
</comment>
<dbReference type="AlphaFoldDB" id="G5N959"/>
<sequence length="76" mass="7379">MLLEAVITAGLGAAAPPALKAARSGASGVKSVKSGVRRAGGGCYARFRQSATGDPQGVAGGGCNGKQQSVYSATAR</sequence>
<gene>
    <name evidence="2" type="ORF">LTSEINV_0897</name>
</gene>
<protein>
    <submittedName>
        <fullName evidence="2">Uncharacterized protein</fullName>
    </submittedName>
</protein>
<feature type="compositionally biased region" description="Polar residues" evidence="1">
    <location>
        <begin position="65"/>
        <end position="76"/>
    </location>
</feature>
<dbReference type="BioCyc" id="SENT913075:G120P-5247-MONOMER"/>
<accession>G5N959</accession>
<name>G5N959_SALET</name>
<proteinExistence type="predicted"/>
<evidence type="ECO:0000256" key="1">
    <source>
        <dbReference type="SAM" id="MobiDB-lite"/>
    </source>
</evidence>
<evidence type="ECO:0000313" key="3">
    <source>
        <dbReference type="Proteomes" id="UP000003532"/>
    </source>
</evidence>
<dbReference type="EMBL" id="AFCO01000305">
    <property type="protein sequence ID" value="EHC61614.1"/>
    <property type="molecule type" value="Genomic_DNA"/>
</dbReference>
<evidence type="ECO:0000313" key="2">
    <source>
        <dbReference type="EMBL" id="EHC61614.1"/>
    </source>
</evidence>